<feature type="region of interest" description="Disordered" evidence="1">
    <location>
        <begin position="403"/>
        <end position="428"/>
    </location>
</feature>
<gene>
    <name evidence="2" type="primary">ANKRD50</name>
    <name evidence="2" type="ORF">SNAT2548_LOCUS14720</name>
</gene>
<keyword evidence="3" id="KW-1185">Reference proteome</keyword>
<evidence type="ECO:0000256" key="1">
    <source>
        <dbReference type="SAM" id="MobiDB-lite"/>
    </source>
</evidence>
<evidence type="ECO:0000313" key="3">
    <source>
        <dbReference type="Proteomes" id="UP000604046"/>
    </source>
</evidence>
<organism evidence="2 3">
    <name type="scientific">Symbiodinium natans</name>
    <dbReference type="NCBI Taxonomy" id="878477"/>
    <lineage>
        <taxon>Eukaryota</taxon>
        <taxon>Sar</taxon>
        <taxon>Alveolata</taxon>
        <taxon>Dinophyceae</taxon>
        <taxon>Suessiales</taxon>
        <taxon>Symbiodiniaceae</taxon>
        <taxon>Symbiodinium</taxon>
    </lineage>
</organism>
<dbReference type="OrthoDB" id="419038at2759"/>
<feature type="region of interest" description="Disordered" evidence="1">
    <location>
        <begin position="77"/>
        <end position="113"/>
    </location>
</feature>
<sequence>MHLNNLNEHLDGIEDGIWLSSSGVASIALEEPCCQVAIKCMDRQPRAVLHRILSMDEDLSNSTMMEISTRLLRTQEFGGVGGGGSPDDFYANAADDEETENQEGEKTASDLGASGDDEVYEAYASYKESGKKLKDIQKSRAQDSTGFGSAALAQSLCAPESMQTSCLCPVRIGADAKARSFLGPVVAPMCMSNTLSPWSCEYTRRALQCSGRMKQFMVHYALPLFQETEEERYLLEWRLSGDAVEMHSSRGRRGSGKKVSCWKRSRARLLRFGGFFQRRIVRQALDEFAMLWLEIFDQSMLPKSSIEVLCALTAANVRVPFKMQKKDIPQRWEEEVRRLLEDGAEVTHSFSPDALMSATQRLGSLPADAAVGLVDAVCQVLREVERKAPLEVEKDVSRATFESAFGSPDAPEVMAGGSQSTSAVSAKDLHAADGDSDVAMDVEALGLFTSSG</sequence>
<evidence type="ECO:0000313" key="2">
    <source>
        <dbReference type="EMBL" id="CAE7277638.1"/>
    </source>
</evidence>
<name>A0A812MWY5_9DINO</name>
<dbReference type="AlphaFoldDB" id="A0A812MWY5"/>
<proteinExistence type="predicted"/>
<protein>
    <submittedName>
        <fullName evidence="2">ANKRD50 protein</fullName>
    </submittedName>
</protein>
<comment type="caution">
    <text evidence="2">The sequence shown here is derived from an EMBL/GenBank/DDBJ whole genome shotgun (WGS) entry which is preliminary data.</text>
</comment>
<reference evidence="2" key="1">
    <citation type="submission" date="2021-02" db="EMBL/GenBank/DDBJ databases">
        <authorList>
            <person name="Dougan E. K."/>
            <person name="Rhodes N."/>
            <person name="Thang M."/>
            <person name="Chan C."/>
        </authorList>
    </citation>
    <scope>NUCLEOTIDE SEQUENCE</scope>
</reference>
<dbReference type="EMBL" id="CAJNDS010001768">
    <property type="protein sequence ID" value="CAE7277638.1"/>
    <property type="molecule type" value="Genomic_DNA"/>
</dbReference>
<accession>A0A812MWY5</accession>
<dbReference type="Proteomes" id="UP000604046">
    <property type="component" value="Unassembled WGS sequence"/>
</dbReference>